<keyword evidence="3" id="KW-0238">DNA-binding</keyword>
<evidence type="ECO:0000256" key="1">
    <source>
        <dbReference type="ARBA" id="ARBA00009437"/>
    </source>
</evidence>
<accession>A0A4Q4Z332</accession>
<dbReference type="Proteomes" id="UP000295198">
    <property type="component" value="Unassembled WGS sequence"/>
</dbReference>
<gene>
    <name evidence="6" type="ORF">EKO23_23025</name>
</gene>
<keyword evidence="7" id="KW-1185">Reference proteome</keyword>
<dbReference type="PROSITE" id="PS50931">
    <property type="entry name" value="HTH_LYSR"/>
    <property type="match status" value="1"/>
</dbReference>
<protein>
    <submittedName>
        <fullName evidence="6">LysR family transcriptional regulator</fullName>
    </submittedName>
</protein>
<proteinExistence type="inferred from homology"/>
<dbReference type="InterPro" id="IPR000847">
    <property type="entry name" value="LysR_HTH_N"/>
</dbReference>
<dbReference type="SUPFAM" id="SSF53850">
    <property type="entry name" value="Periplasmic binding protein-like II"/>
    <property type="match status" value="1"/>
</dbReference>
<dbReference type="RefSeq" id="WP_134720829.1">
    <property type="nucleotide sequence ID" value="NZ_SDKM01000060.1"/>
</dbReference>
<reference evidence="6 7" key="1">
    <citation type="submission" date="2019-01" db="EMBL/GenBank/DDBJ databases">
        <title>Nocardioides guangzhouensis sp. nov., an actinobacterium isolated from soil.</title>
        <authorList>
            <person name="Fu Y."/>
            <person name="Cai Y."/>
            <person name="Lin Z."/>
            <person name="Chen P."/>
        </authorList>
    </citation>
    <scope>NUCLEOTIDE SEQUENCE [LARGE SCALE GENOMIC DNA]</scope>
    <source>
        <strain evidence="6 7">130</strain>
    </source>
</reference>
<evidence type="ECO:0000313" key="6">
    <source>
        <dbReference type="EMBL" id="RYP81768.1"/>
    </source>
</evidence>
<dbReference type="PANTHER" id="PTHR30346">
    <property type="entry name" value="TRANSCRIPTIONAL DUAL REGULATOR HCAR-RELATED"/>
    <property type="match status" value="1"/>
</dbReference>
<dbReference type="GO" id="GO:0003677">
    <property type="term" value="F:DNA binding"/>
    <property type="evidence" value="ECO:0007669"/>
    <property type="project" value="UniProtKB-KW"/>
</dbReference>
<dbReference type="InterPro" id="IPR036390">
    <property type="entry name" value="WH_DNA-bd_sf"/>
</dbReference>
<dbReference type="AlphaFoldDB" id="A0A4Q4Z332"/>
<dbReference type="InterPro" id="IPR036388">
    <property type="entry name" value="WH-like_DNA-bd_sf"/>
</dbReference>
<organism evidence="6 7">
    <name type="scientific">Nocardioides guangzhouensis</name>
    <dbReference type="NCBI Taxonomy" id="2497878"/>
    <lineage>
        <taxon>Bacteria</taxon>
        <taxon>Bacillati</taxon>
        <taxon>Actinomycetota</taxon>
        <taxon>Actinomycetes</taxon>
        <taxon>Propionibacteriales</taxon>
        <taxon>Nocardioidaceae</taxon>
        <taxon>Nocardioides</taxon>
    </lineage>
</organism>
<dbReference type="EMBL" id="SDKM01000060">
    <property type="protein sequence ID" value="RYP81768.1"/>
    <property type="molecule type" value="Genomic_DNA"/>
</dbReference>
<evidence type="ECO:0000256" key="4">
    <source>
        <dbReference type="ARBA" id="ARBA00023163"/>
    </source>
</evidence>
<evidence type="ECO:0000259" key="5">
    <source>
        <dbReference type="PROSITE" id="PS50931"/>
    </source>
</evidence>
<dbReference type="Gene3D" id="1.10.10.10">
    <property type="entry name" value="Winged helix-like DNA-binding domain superfamily/Winged helix DNA-binding domain"/>
    <property type="match status" value="1"/>
</dbReference>
<comment type="caution">
    <text evidence="6">The sequence shown here is derived from an EMBL/GenBank/DDBJ whole genome shotgun (WGS) entry which is preliminary data.</text>
</comment>
<evidence type="ECO:0000313" key="7">
    <source>
        <dbReference type="Proteomes" id="UP000295198"/>
    </source>
</evidence>
<evidence type="ECO:0000256" key="3">
    <source>
        <dbReference type="ARBA" id="ARBA00023125"/>
    </source>
</evidence>
<dbReference type="OrthoDB" id="4131546at2"/>
<sequence>MSIDPRRLRFLLAVARYGGVLAAADELTVTPSAVSQQIAKLERETGHALLRRAPGGSVLTPAGLALAEAAEDVERALALARSRLEETAATVSGSVRIGGFQSFLVSVLAPALPDWRQRYPALLFETVEADEPDLMRALRAGSLDAVAVELDADESYPSPRGMTDVPLLDEPWKLVVPSGTLLSHDVVDLSRLGMPWLGLDPAAASAQAVRRVRRELGGEESTQHTFFSYQNALALVAAGQGVTLAPALAMESLPATGVDLLDIPGLGMRRVVLRHLTRSSAAAPTLAAATALIREAAAAFSYESSGM</sequence>
<dbReference type="Pfam" id="PF03466">
    <property type="entry name" value="LysR_substrate"/>
    <property type="match status" value="1"/>
</dbReference>
<comment type="similarity">
    <text evidence="1">Belongs to the LysR transcriptional regulatory family.</text>
</comment>
<dbReference type="SUPFAM" id="SSF46785">
    <property type="entry name" value="Winged helix' DNA-binding domain"/>
    <property type="match status" value="1"/>
</dbReference>
<keyword evidence="4" id="KW-0804">Transcription</keyword>
<name>A0A4Q4Z332_9ACTN</name>
<dbReference type="Pfam" id="PF00126">
    <property type="entry name" value="HTH_1"/>
    <property type="match status" value="1"/>
</dbReference>
<dbReference type="Gene3D" id="3.40.190.10">
    <property type="entry name" value="Periplasmic binding protein-like II"/>
    <property type="match status" value="2"/>
</dbReference>
<dbReference type="InterPro" id="IPR005119">
    <property type="entry name" value="LysR_subst-bd"/>
</dbReference>
<dbReference type="PANTHER" id="PTHR30346:SF29">
    <property type="entry name" value="LYSR SUBSTRATE-BINDING"/>
    <property type="match status" value="1"/>
</dbReference>
<feature type="domain" description="HTH lysR-type" evidence="5">
    <location>
        <begin position="3"/>
        <end position="60"/>
    </location>
</feature>
<dbReference type="GO" id="GO:0032993">
    <property type="term" value="C:protein-DNA complex"/>
    <property type="evidence" value="ECO:0007669"/>
    <property type="project" value="TreeGrafter"/>
</dbReference>
<dbReference type="GO" id="GO:0003700">
    <property type="term" value="F:DNA-binding transcription factor activity"/>
    <property type="evidence" value="ECO:0007669"/>
    <property type="project" value="InterPro"/>
</dbReference>
<evidence type="ECO:0000256" key="2">
    <source>
        <dbReference type="ARBA" id="ARBA00023015"/>
    </source>
</evidence>
<keyword evidence="2" id="KW-0805">Transcription regulation</keyword>